<gene>
    <name evidence="4" type="ORF">GO707_06270</name>
</gene>
<evidence type="ECO:0000259" key="3">
    <source>
        <dbReference type="Pfam" id="PF07804"/>
    </source>
</evidence>
<dbReference type="Pfam" id="PF07804">
    <property type="entry name" value="HipA_C"/>
    <property type="match status" value="1"/>
</dbReference>
<dbReference type="AlphaFoldDB" id="A0A7K1T5A0"/>
<feature type="domain" description="HipA-like C-terminal" evidence="3">
    <location>
        <begin position="8"/>
        <end position="74"/>
    </location>
</feature>
<evidence type="ECO:0000256" key="1">
    <source>
        <dbReference type="ARBA" id="ARBA00022679"/>
    </source>
</evidence>
<keyword evidence="2" id="KW-0418">Kinase</keyword>
<dbReference type="GO" id="GO:0016301">
    <property type="term" value="F:kinase activity"/>
    <property type="evidence" value="ECO:0007669"/>
    <property type="project" value="UniProtKB-KW"/>
</dbReference>
<keyword evidence="5" id="KW-1185">Reference proteome</keyword>
<dbReference type="InterPro" id="IPR012893">
    <property type="entry name" value="HipA-like_C"/>
</dbReference>
<reference evidence="4 5" key="1">
    <citation type="submission" date="2019-11" db="EMBL/GenBank/DDBJ databases">
        <title>Whole genome shotgun sequencing (WGS) data from Adlercreutzia equolifaciens ResAG-91, Eggerthella lenta MRI-F36, MRI-F37, MRI-F40, ResAG-49, ResAG-88, ResAG-121, ResAG-145, and Gordonibacter sp. ResAG-5, ResAG-26, ResAG-43, ResAG-50, ResAG-59.</title>
        <authorList>
            <person name="Stoll D.A."/>
            <person name="Danylec N."/>
            <person name="Franz C.M.A.P."/>
            <person name="Huch M."/>
        </authorList>
    </citation>
    <scope>NUCLEOTIDE SEQUENCE [LARGE SCALE GENOMIC DNA]</scope>
    <source>
        <strain evidence="4 5">ResAG-91</strain>
    </source>
</reference>
<name>A0A7K1T5A0_9ACTN</name>
<dbReference type="EMBL" id="WPOO01000008">
    <property type="protein sequence ID" value="MVN58826.1"/>
    <property type="molecule type" value="Genomic_DNA"/>
</dbReference>
<proteinExistence type="predicted"/>
<sequence length="115" mass="12558">MLRGTDWSSFALAPVYDIASTVVYGGLDRRMAMRIGSTNKIDEVGRDDFLALAKELDVSPRMVRRLIEEVCEGVGGAASDVLRDTEDALGAPLSKLRDIEEFARSQIDRLGIKGA</sequence>
<evidence type="ECO:0000313" key="5">
    <source>
        <dbReference type="Proteomes" id="UP000488839"/>
    </source>
</evidence>
<evidence type="ECO:0000313" key="4">
    <source>
        <dbReference type="EMBL" id="MVN58826.1"/>
    </source>
</evidence>
<protein>
    <recommendedName>
        <fullName evidence="3">HipA-like C-terminal domain-containing protein</fullName>
    </recommendedName>
</protein>
<organism evidence="4 5">
    <name type="scientific">Adlercreutzia rubneri</name>
    <dbReference type="NCBI Taxonomy" id="2916441"/>
    <lineage>
        <taxon>Bacteria</taxon>
        <taxon>Bacillati</taxon>
        <taxon>Actinomycetota</taxon>
        <taxon>Coriobacteriia</taxon>
        <taxon>Eggerthellales</taxon>
        <taxon>Eggerthellaceae</taxon>
        <taxon>Adlercreutzia</taxon>
    </lineage>
</organism>
<accession>A0A7K1T5A0</accession>
<evidence type="ECO:0000256" key="2">
    <source>
        <dbReference type="ARBA" id="ARBA00022777"/>
    </source>
</evidence>
<comment type="caution">
    <text evidence="4">The sequence shown here is derived from an EMBL/GenBank/DDBJ whole genome shotgun (WGS) entry which is preliminary data.</text>
</comment>
<dbReference type="Proteomes" id="UP000488839">
    <property type="component" value="Unassembled WGS sequence"/>
</dbReference>
<keyword evidence="1" id="KW-0808">Transferase</keyword>